<sequence length="254" mass="28172">MAHIDLTNAWRSARLVYRAIEDDDEDKTHLHALNEAEPTGMAMVSTKLLAPGNKSSTDNFLTFAKKAYLTVFVCLAPSDEDCTEKTTKKRPAPIGYLVLWPRRSDRADHHRSAEMGLCFAPEERGKGYGSEAINWALDWGFRKGGLHRVGLAAFGYNPGAVRLYKRLGFVEEGREREALWFERRWWDVVSMGMLEGEWEVLRRWKGEGSEGGVSEIEMKSRSDGGTGRRQCPTGSSGSAPGLIADCGVENGGVS</sequence>
<dbReference type="PANTHER" id="PTHR43415:SF3">
    <property type="entry name" value="GNAT-FAMILY ACETYLTRANSFERASE"/>
    <property type="match status" value="1"/>
</dbReference>
<proteinExistence type="predicted"/>
<dbReference type="Pfam" id="PF00583">
    <property type="entry name" value="Acetyltransf_1"/>
    <property type="match status" value="1"/>
</dbReference>
<dbReference type="InterPro" id="IPR016181">
    <property type="entry name" value="Acyl_CoA_acyltransferase"/>
</dbReference>
<dbReference type="PANTHER" id="PTHR43415">
    <property type="entry name" value="SPERMIDINE N(1)-ACETYLTRANSFERASE"/>
    <property type="match status" value="1"/>
</dbReference>
<evidence type="ECO:0000259" key="2">
    <source>
        <dbReference type="PROSITE" id="PS51186"/>
    </source>
</evidence>
<gene>
    <name evidence="3" type="ORF">B0T16DRAFT_232051</name>
</gene>
<evidence type="ECO:0000313" key="4">
    <source>
        <dbReference type="Proteomes" id="UP001174936"/>
    </source>
</evidence>
<protein>
    <submittedName>
        <fullName evidence="3">Acyl-CoA N-acyltransferase</fullName>
    </submittedName>
</protein>
<reference evidence="3" key="1">
    <citation type="submission" date="2023-06" db="EMBL/GenBank/DDBJ databases">
        <title>Genome-scale phylogeny and comparative genomics of the fungal order Sordariales.</title>
        <authorList>
            <consortium name="Lawrence Berkeley National Laboratory"/>
            <person name="Hensen N."/>
            <person name="Bonometti L."/>
            <person name="Westerberg I."/>
            <person name="Brannstrom I.O."/>
            <person name="Guillou S."/>
            <person name="Cros-Aarteil S."/>
            <person name="Calhoun S."/>
            <person name="Haridas S."/>
            <person name="Kuo A."/>
            <person name="Mondo S."/>
            <person name="Pangilinan J."/>
            <person name="Riley R."/>
            <person name="Labutti K."/>
            <person name="Andreopoulos B."/>
            <person name="Lipzen A."/>
            <person name="Chen C."/>
            <person name="Yanf M."/>
            <person name="Daum C."/>
            <person name="Ng V."/>
            <person name="Clum A."/>
            <person name="Steindorff A."/>
            <person name="Ohm R."/>
            <person name="Martin F."/>
            <person name="Silar P."/>
            <person name="Natvig D."/>
            <person name="Lalanne C."/>
            <person name="Gautier V."/>
            <person name="Ament-Velasquez S.L."/>
            <person name="Kruys A."/>
            <person name="Hutchinson M.I."/>
            <person name="Powell A.J."/>
            <person name="Barry K."/>
            <person name="Miller A.N."/>
            <person name="Grigoriev I.V."/>
            <person name="Debuchy R."/>
            <person name="Gladieux P."/>
            <person name="Thoren M.H."/>
            <person name="Johannesson H."/>
        </authorList>
    </citation>
    <scope>NUCLEOTIDE SEQUENCE</scope>
    <source>
        <strain evidence="3">SMH2532-1</strain>
    </source>
</reference>
<dbReference type="AlphaFoldDB" id="A0AA39XRE0"/>
<accession>A0AA39XRE0</accession>
<feature type="domain" description="N-acetyltransferase" evidence="2">
    <location>
        <begin position="28"/>
        <end position="187"/>
    </location>
</feature>
<feature type="region of interest" description="Disordered" evidence="1">
    <location>
        <begin position="212"/>
        <end position="243"/>
    </location>
</feature>
<evidence type="ECO:0000313" key="3">
    <source>
        <dbReference type="EMBL" id="KAK0638821.1"/>
    </source>
</evidence>
<keyword evidence="4" id="KW-1185">Reference proteome</keyword>
<dbReference type="Gene3D" id="3.40.630.30">
    <property type="match status" value="1"/>
</dbReference>
<dbReference type="GO" id="GO:0016747">
    <property type="term" value="F:acyltransferase activity, transferring groups other than amino-acyl groups"/>
    <property type="evidence" value="ECO:0007669"/>
    <property type="project" value="InterPro"/>
</dbReference>
<dbReference type="InterPro" id="IPR000182">
    <property type="entry name" value="GNAT_dom"/>
</dbReference>
<dbReference type="Proteomes" id="UP001174936">
    <property type="component" value="Unassembled WGS sequence"/>
</dbReference>
<comment type="caution">
    <text evidence="3">The sequence shown here is derived from an EMBL/GenBank/DDBJ whole genome shotgun (WGS) entry which is preliminary data.</text>
</comment>
<name>A0AA39XRE0_9PEZI</name>
<dbReference type="PROSITE" id="PS51186">
    <property type="entry name" value="GNAT"/>
    <property type="match status" value="1"/>
</dbReference>
<dbReference type="EMBL" id="JAULSV010000007">
    <property type="protein sequence ID" value="KAK0638821.1"/>
    <property type="molecule type" value="Genomic_DNA"/>
</dbReference>
<dbReference type="CDD" id="cd04301">
    <property type="entry name" value="NAT_SF"/>
    <property type="match status" value="1"/>
</dbReference>
<evidence type="ECO:0000256" key="1">
    <source>
        <dbReference type="SAM" id="MobiDB-lite"/>
    </source>
</evidence>
<dbReference type="SUPFAM" id="SSF55729">
    <property type="entry name" value="Acyl-CoA N-acyltransferases (Nat)"/>
    <property type="match status" value="1"/>
</dbReference>
<organism evidence="3 4">
    <name type="scientific">Cercophora newfieldiana</name>
    <dbReference type="NCBI Taxonomy" id="92897"/>
    <lineage>
        <taxon>Eukaryota</taxon>
        <taxon>Fungi</taxon>
        <taxon>Dikarya</taxon>
        <taxon>Ascomycota</taxon>
        <taxon>Pezizomycotina</taxon>
        <taxon>Sordariomycetes</taxon>
        <taxon>Sordariomycetidae</taxon>
        <taxon>Sordariales</taxon>
        <taxon>Lasiosphaeriaceae</taxon>
        <taxon>Cercophora</taxon>
    </lineage>
</organism>